<dbReference type="Proteomes" id="UP001177021">
    <property type="component" value="Unassembled WGS sequence"/>
</dbReference>
<protein>
    <submittedName>
        <fullName evidence="1">Uncharacterized protein</fullName>
    </submittedName>
</protein>
<organism evidence="1 2">
    <name type="scientific">Trifolium pratense</name>
    <name type="common">Red clover</name>
    <dbReference type="NCBI Taxonomy" id="57577"/>
    <lineage>
        <taxon>Eukaryota</taxon>
        <taxon>Viridiplantae</taxon>
        <taxon>Streptophyta</taxon>
        <taxon>Embryophyta</taxon>
        <taxon>Tracheophyta</taxon>
        <taxon>Spermatophyta</taxon>
        <taxon>Magnoliopsida</taxon>
        <taxon>eudicotyledons</taxon>
        <taxon>Gunneridae</taxon>
        <taxon>Pentapetalae</taxon>
        <taxon>rosids</taxon>
        <taxon>fabids</taxon>
        <taxon>Fabales</taxon>
        <taxon>Fabaceae</taxon>
        <taxon>Papilionoideae</taxon>
        <taxon>50 kb inversion clade</taxon>
        <taxon>NPAAA clade</taxon>
        <taxon>Hologalegina</taxon>
        <taxon>IRL clade</taxon>
        <taxon>Trifolieae</taxon>
        <taxon>Trifolium</taxon>
    </lineage>
</organism>
<dbReference type="EMBL" id="CASHSV030000823">
    <property type="protein sequence ID" value="CAJ2676992.1"/>
    <property type="molecule type" value="Genomic_DNA"/>
</dbReference>
<proteinExistence type="predicted"/>
<keyword evidence="2" id="KW-1185">Reference proteome</keyword>
<name>A0ACB0M827_TRIPR</name>
<evidence type="ECO:0000313" key="2">
    <source>
        <dbReference type="Proteomes" id="UP001177021"/>
    </source>
</evidence>
<sequence>MFPLAVTSGNTFVLKLTQDIVNVIRDDDNIKAISFVGSNVAGMHLYNYIQEQQLKGNMFSQYGGQKSCNCHAKCKC</sequence>
<evidence type="ECO:0000313" key="1">
    <source>
        <dbReference type="EMBL" id="CAJ2676992.1"/>
    </source>
</evidence>
<reference evidence="1" key="1">
    <citation type="submission" date="2023-10" db="EMBL/GenBank/DDBJ databases">
        <authorList>
            <person name="Rodriguez Cubillos JULIANA M."/>
            <person name="De Vega J."/>
        </authorList>
    </citation>
    <scope>NUCLEOTIDE SEQUENCE</scope>
</reference>
<gene>
    <name evidence="1" type="ORF">MILVUS5_LOCUS39593</name>
</gene>
<accession>A0ACB0M827</accession>
<comment type="caution">
    <text evidence="1">The sequence shown here is derived from an EMBL/GenBank/DDBJ whole genome shotgun (WGS) entry which is preliminary data.</text>
</comment>